<dbReference type="GO" id="GO:0008253">
    <property type="term" value="F:5'-nucleotidase activity"/>
    <property type="evidence" value="ECO:0007669"/>
    <property type="project" value="UniProtKB-EC"/>
</dbReference>
<dbReference type="GO" id="GO:0005829">
    <property type="term" value="C:cytosol"/>
    <property type="evidence" value="ECO:0007669"/>
    <property type="project" value="TreeGrafter"/>
</dbReference>
<dbReference type="AlphaFoldDB" id="A0A6H9XIH2"/>
<dbReference type="EC" id="3.1.3.5" evidence="2"/>
<evidence type="ECO:0000313" key="3">
    <source>
        <dbReference type="Proteomes" id="UP000249886"/>
    </source>
</evidence>
<dbReference type="GO" id="GO:0004713">
    <property type="term" value="F:protein tyrosine kinase activity"/>
    <property type="evidence" value="ECO:0007669"/>
    <property type="project" value="TreeGrafter"/>
</dbReference>
<dbReference type="InterPro" id="IPR041492">
    <property type="entry name" value="HAD_2"/>
</dbReference>
<evidence type="ECO:0000313" key="2">
    <source>
        <dbReference type="EMBL" id="SPW28289.1"/>
    </source>
</evidence>
<reference evidence="2 3" key="1">
    <citation type="submission" date="2018-06" db="EMBL/GenBank/DDBJ databases">
        <authorList>
            <consortium name="Pathogen Informatics"/>
            <person name="Doyle S."/>
        </authorList>
    </citation>
    <scope>NUCLEOTIDE SEQUENCE [LARGE SCALE GENOMIC DNA]</scope>
    <source>
        <strain evidence="2 3">NCTC10254</strain>
    </source>
</reference>
<dbReference type="InterPro" id="IPR036412">
    <property type="entry name" value="HAD-like_sf"/>
</dbReference>
<dbReference type="InterPro" id="IPR023198">
    <property type="entry name" value="PGP-like_dom2"/>
</dbReference>
<accession>A0A6H9XIH2</accession>
<keyword evidence="2" id="KW-0378">Hydrolase</keyword>
<name>A0A6H9XIH2_9CORY</name>
<dbReference type="RefSeq" id="WP_005526524.1">
    <property type="nucleotide sequence ID" value="NZ_CAUUEQ010000051.1"/>
</dbReference>
<dbReference type="InterPro" id="IPR006439">
    <property type="entry name" value="HAD-SF_hydro_IA"/>
</dbReference>
<proteinExistence type="predicted"/>
<sequence length="249" mass="27723">MTTLLLDVDGTLIDSYPGIRASFTATLRDLGTPIPDEAWLRTIPGPPIEHTFTRLGLTPAEARVAKGMYREHYELSGWLDSSLYPEWPETLAEWKADGHTLCVATSKNEMSAKTMLRNFGIEQYFDFIAGAQEYGPRATKADVIQYVIDSMNLPTDGSDMLMIGDRMHDIEGATPFGIPTVLVSWGYGSPDEWQAACRTASTMTELKGIVHDFNQSPHSFQPRPLTNESDDEPGEAPERRGWGYNTEQS</sequence>
<dbReference type="NCBIfam" id="TIGR01549">
    <property type="entry name" value="HAD-SF-IA-v1"/>
    <property type="match status" value="1"/>
</dbReference>
<evidence type="ECO:0000256" key="1">
    <source>
        <dbReference type="SAM" id="MobiDB-lite"/>
    </source>
</evidence>
<dbReference type="Gene3D" id="3.40.50.1000">
    <property type="entry name" value="HAD superfamily/HAD-like"/>
    <property type="match status" value="1"/>
</dbReference>
<protein>
    <submittedName>
        <fullName evidence="2">Phosphoglycolate phosphatase</fullName>
        <ecNumber evidence="2">3.1.3.5</ecNumber>
    </submittedName>
</protein>
<dbReference type="PANTHER" id="PTHR43434:SF20">
    <property type="entry name" value="5'-NUCLEOTIDASE"/>
    <property type="match status" value="1"/>
</dbReference>
<dbReference type="Pfam" id="PF13419">
    <property type="entry name" value="HAD_2"/>
    <property type="match status" value="1"/>
</dbReference>
<dbReference type="SUPFAM" id="SSF56784">
    <property type="entry name" value="HAD-like"/>
    <property type="match status" value="1"/>
</dbReference>
<comment type="caution">
    <text evidence="2">The sequence shown here is derived from an EMBL/GenBank/DDBJ whole genome shotgun (WGS) entry which is preliminary data.</text>
</comment>
<dbReference type="PANTHER" id="PTHR43434">
    <property type="entry name" value="PHOSPHOGLYCOLATE PHOSPHATASE"/>
    <property type="match status" value="1"/>
</dbReference>
<dbReference type="EMBL" id="UARK01000006">
    <property type="protein sequence ID" value="SPW28289.1"/>
    <property type="molecule type" value="Genomic_DNA"/>
</dbReference>
<dbReference type="Proteomes" id="UP000249886">
    <property type="component" value="Unassembled WGS sequence"/>
</dbReference>
<feature type="region of interest" description="Disordered" evidence="1">
    <location>
        <begin position="213"/>
        <end position="249"/>
    </location>
</feature>
<gene>
    <name evidence="2" type="primary">pgp</name>
    <name evidence="2" type="ORF">NCTC10254_01284</name>
</gene>
<dbReference type="GeneID" id="84574345"/>
<dbReference type="Gene3D" id="1.10.150.240">
    <property type="entry name" value="Putative phosphatase, domain 2"/>
    <property type="match status" value="1"/>
</dbReference>
<dbReference type="InterPro" id="IPR050155">
    <property type="entry name" value="HAD-like_hydrolase_sf"/>
</dbReference>
<feature type="compositionally biased region" description="Polar residues" evidence="1">
    <location>
        <begin position="213"/>
        <end position="227"/>
    </location>
</feature>
<organism evidence="2 3">
    <name type="scientific">Corynebacterium matruchotii</name>
    <dbReference type="NCBI Taxonomy" id="43768"/>
    <lineage>
        <taxon>Bacteria</taxon>
        <taxon>Bacillati</taxon>
        <taxon>Actinomycetota</taxon>
        <taxon>Actinomycetes</taxon>
        <taxon>Mycobacteriales</taxon>
        <taxon>Corynebacteriaceae</taxon>
        <taxon>Corynebacterium</taxon>
    </lineage>
</organism>
<dbReference type="InterPro" id="IPR023214">
    <property type="entry name" value="HAD_sf"/>
</dbReference>